<evidence type="ECO:0000313" key="3">
    <source>
        <dbReference type="Proteomes" id="UP001377567"/>
    </source>
</evidence>
<feature type="domain" description="YCII-related" evidence="1">
    <location>
        <begin position="3"/>
        <end position="81"/>
    </location>
</feature>
<name>A0AAV5S2J6_MAUHU</name>
<dbReference type="EMBL" id="BTGD01000016">
    <property type="protein sequence ID" value="GMM57905.1"/>
    <property type="molecule type" value="Genomic_DNA"/>
</dbReference>
<dbReference type="Pfam" id="PF03795">
    <property type="entry name" value="YCII"/>
    <property type="match status" value="1"/>
</dbReference>
<evidence type="ECO:0000313" key="2">
    <source>
        <dbReference type="EMBL" id="GMM57905.1"/>
    </source>
</evidence>
<dbReference type="SUPFAM" id="SSF54909">
    <property type="entry name" value="Dimeric alpha+beta barrel"/>
    <property type="match status" value="1"/>
</dbReference>
<reference evidence="2 3" key="1">
    <citation type="journal article" date="2023" name="Elife">
        <title>Identification of key yeast species and microbe-microbe interactions impacting larval growth of Drosophila in the wild.</title>
        <authorList>
            <person name="Mure A."/>
            <person name="Sugiura Y."/>
            <person name="Maeda R."/>
            <person name="Honda K."/>
            <person name="Sakurai N."/>
            <person name="Takahashi Y."/>
            <person name="Watada M."/>
            <person name="Katoh T."/>
            <person name="Gotoh A."/>
            <person name="Gotoh Y."/>
            <person name="Taniguchi I."/>
            <person name="Nakamura K."/>
            <person name="Hayashi T."/>
            <person name="Katayama T."/>
            <person name="Uemura T."/>
            <person name="Hattori Y."/>
        </authorList>
    </citation>
    <scope>NUCLEOTIDE SEQUENCE [LARGE SCALE GENOMIC DNA]</scope>
    <source>
        <strain evidence="2 3">KH-74</strain>
    </source>
</reference>
<protein>
    <recommendedName>
        <fullName evidence="1">YCII-related domain-containing protein</fullName>
    </recommendedName>
</protein>
<comment type="caution">
    <text evidence="2">The sequence shown here is derived from an EMBL/GenBank/DDBJ whole genome shotgun (WGS) entry which is preliminary data.</text>
</comment>
<evidence type="ECO:0000259" key="1">
    <source>
        <dbReference type="Pfam" id="PF03795"/>
    </source>
</evidence>
<dbReference type="PANTHER" id="PTHR33606:SF3">
    <property type="entry name" value="PROTEIN YCII"/>
    <property type="match status" value="1"/>
</dbReference>
<sequence length="103" mass="11390">MTEWCIVIMDKPGADRAQFAPEHIAGILRAKESGTLLSGGQINDESTPRKPIGSHLQIRANSKEEAMEFLKKDAFAKGGVWDMASAAVYQFDGAYREKLHLQL</sequence>
<gene>
    <name evidence="2" type="ORF">DAKH74_045210</name>
</gene>
<dbReference type="InterPro" id="IPR051807">
    <property type="entry name" value="Sec-metab_biosynth-assoc"/>
</dbReference>
<dbReference type="InterPro" id="IPR011008">
    <property type="entry name" value="Dimeric_a/b-barrel"/>
</dbReference>
<dbReference type="InterPro" id="IPR005545">
    <property type="entry name" value="YCII"/>
</dbReference>
<dbReference type="PANTHER" id="PTHR33606">
    <property type="entry name" value="PROTEIN YCII"/>
    <property type="match status" value="1"/>
</dbReference>
<accession>A0AAV5S2J6</accession>
<dbReference type="Gene3D" id="3.30.70.1060">
    <property type="entry name" value="Dimeric alpha+beta barrel"/>
    <property type="match status" value="1"/>
</dbReference>
<organism evidence="2 3">
    <name type="scientific">Maudiozyma humilis</name>
    <name type="common">Sour dough yeast</name>
    <name type="synonym">Kazachstania humilis</name>
    <dbReference type="NCBI Taxonomy" id="51915"/>
    <lineage>
        <taxon>Eukaryota</taxon>
        <taxon>Fungi</taxon>
        <taxon>Dikarya</taxon>
        <taxon>Ascomycota</taxon>
        <taxon>Saccharomycotina</taxon>
        <taxon>Saccharomycetes</taxon>
        <taxon>Saccharomycetales</taxon>
        <taxon>Saccharomycetaceae</taxon>
        <taxon>Maudiozyma</taxon>
    </lineage>
</organism>
<proteinExistence type="predicted"/>
<dbReference type="Proteomes" id="UP001377567">
    <property type="component" value="Unassembled WGS sequence"/>
</dbReference>
<dbReference type="AlphaFoldDB" id="A0AAV5S2J6"/>
<keyword evidence="3" id="KW-1185">Reference proteome</keyword>